<sequence>MDEFDLKQVRAIVQLLPLLRHLRFPLLEDLVLGDLGMDEFDLKQVRAIVQLLPLLRHLRISIEWESILQLEKADFQPVSTQSEHTLCLESLFHLPNPQQESAENVARFIFNLRPTSRVICKSAWPFIFNLRPTSRVICKSAWPYFYRYLSGGYVYQEPIRMINQALDPYYSEHNSYIACCKSNQL</sequence>
<organism evidence="1 2">
    <name type="scientific">Rhizoctonia solani</name>
    <dbReference type="NCBI Taxonomy" id="456999"/>
    <lineage>
        <taxon>Eukaryota</taxon>
        <taxon>Fungi</taxon>
        <taxon>Dikarya</taxon>
        <taxon>Basidiomycota</taxon>
        <taxon>Agaricomycotina</taxon>
        <taxon>Agaricomycetes</taxon>
        <taxon>Cantharellales</taxon>
        <taxon>Ceratobasidiaceae</taxon>
        <taxon>Rhizoctonia</taxon>
    </lineage>
</organism>
<protein>
    <submittedName>
        <fullName evidence="1">Uncharacterized protein</fullName>
    </submittedName>
</protein>
<name>A0A8H3D523_9AGAM</name>
<proteinExistence type="predicted"/>
<dbReference type="AlphaFoldDB" id="A0A8H3D523"/>
<accession>A0A8H3D523</accession>
<gene>
    <name evidence="1" type="ORF">RDB_LOCUS136780</name>
</gene>
<evidence type="ECO:0000313" key="2">
    <source>
        <dbReference type="Proteomes" id="UP000663861"/>
    </source>
</evidence>
<dbReference type="EMBL" id="CAJMWY010003876">
    <property type="protein sequence ID" value="CAE6510342.1"/>
    <property type="molecule type" value="Genomic_DNA"/>
</dbReference>
<dbReference type="Proteomes" id="UP000663861">
    <property type="component" value="Unassembled WGS sequence"/>
</dbReference>
<evidence type="ECO:0000313" key="1">
    <source>
        <dbReference type="EMBL" id="CAE6510342.1"/>
    </source>
</evidence>
<reference evidence="1" key="1">
    <citation type="submission" date="2021-01" db="EMBL/GenBank/DDBJ databases">
        <authorList>
            <person name="Kaushik A."/>
        </authorList>
    </citation>
    <scope>NUCLEOTIDE SEQUENCE</scope>
    <source>
        <strain evidence="1">AG4-RS23</strain>
    </source>
</reference>
<comment type="caution">
    <text evidence="1">The sequence shown here is derived from an EMBL/GenBank/DDBJ whole genome shotgun (WGS) entry which is preliminary data.</text>
</comment>